<feature type="region of interest" description="Disordered" evidence="5">
    <location>
        <begin position="298"/>
        <end position="362"/>
    </location>
</feature>
<dbReference type="AlphaFoldDB" id="A0AAW8GD79"/>
<feature type="transmembrane region" description="Helical" evidence="6">
    <location>
        <begin position="65"/>
        <end position="85"/>
    </location>
</feature>
<evidence type="ECO:0000256" key="6">
    <source>
        <dbReference type="SAM" id="Phobius"/>
    </source>
</evidence>
<evidence type="ECO:0000256" key="5">
    <source>
        <dbReference type="SAM" id="MobiDB-lite"/>
    </source>
</evidence>
<feature type="transmembrane region" description="Helical" evidence="6">
    <location>
        <begin position="32"/>
        <end position="53"/>
    </location>
</feature>
<dbReference type="GO" id="GO:0016020">
    <property type="term" value="C:membrane"/>
    <property type="evidence" value="ECO:0007669"/>
    <property type="project" value="UniProtKB-SubCell"/>
</dbReference>
<evidence type="ECO:0000256" key="4">
    <source>
        <dbReference type="ARBA" id="ARBA00023136"/>
    </source>
</evidence>
<sequence>MEGVTSLGFYYLVLNFIKDEIEAFQGELLSRFAGLLGIVALSILTIWVFLQGWRVVSGRSREPMMALVGDALKAMIIVGVATGWAGNSSTLYSTLTTGLGSAVYGAVTGEENKLDGLYETMNENMALTTIALGAVSSAQSGEDGQVTGESLMMGFMSVLGTGGPALAGGTMLALNQVAMALFTGFGPLFILCLLFDATKSLFSRWLLYGLGTMFSLAVLYVMTTICTRAMASVATAYWISSAMSLASGDGLRTVAIQTSGLGLILTAMLVTAPPMAAMFFQGTLGQFSPYAAIGPGSSTSPNGQSAPITVQSQASRTPQLGSNQAVTPLALPSSSSSYGAGSRYAESEKRGVLGAANRPGDA</sequence>
<evidence type="ECO:0000256" key="1">
    <source>
        <dbReference type="ARBA" id="ARBA00004141"/>
    </source>
</evidence>
<feature type="transmembrane region" description="Helical" evidence="6">
    <location>
        <begin position="173"/>
        <end position="194"/>
    </location>
</feature>
<name>A0AAW8GD79_9GAMM</name>
<dbReference type="Proteomes" id="UP001234354">
    <property type="component" value="Unassembled WGS sequence"/>
</dbReference>
<feature type="transmembrane region" description="Helical" evidence="6">
    <location>
        <begin position="206"/>
        <end position="239"/>
    </location>
</feature>
<feature type="compositionally biased region" description="Low complexity" evidence="5">
    <location>
        <begin position="333"/>
        <end position="344"/>
    </location>
</feature>
<dbReference type="EMBL" id="JAUTBB010000001">
    <property type="protein sequence ID" value="MDQ1119767.1"/>
    <property type="molecule type" value="Genomic_DNA"/>
</dbReference>
<dbReference type="GO" id="GO:0030255">
    <property type="term" value="P:protein secretion by the type IV secretion system"/>
    <property type="evidence" value="ECO:0007669"/>
    <property type="project" value="InterPro"/>
</dbReference>
<evidence type="ECO:0000256" key="3">
    <source>
        <dbReference type="ARBA" id="ARBA00022989"/>
    </source>
</evidence>
<keyword evidence="4 6" id="KW-0472">Membrane</keyword>
<feature type="compositionally biased region" description="Polar residues" evidence="5">
    <location>
        <begin position="298"/>
        <end position="326"/>
    </location>
</feature>
<reference evidence="7" key="1">
    <citation type="submission" date="2023-07" db="EMBL/GenBank/DDBJ databases">
        <title>Functional and genomic diversity of the sorghum phyllosphere microbiome.</title>
        <authorList>
            <person name="Shade A."/>
        </authorList>
    </citation>
    <scope>NUCLEOTIDE SEQUENCE</scope>
    <source>
        <strain evidence="7">SORGH_AS_0908</strain>
    </source>
</reference>
<organism evidence="7 8">
    <name type="scientific">Pseudoxanthomonas winnipegensis</name>
    <dbReference type="NCBI Taxonomy" id="2480810"/>
    <lineage>
        <taxon>Bacteria</taxon>
        <taxon>Pseudomonadati</taxon>
        <taxon>Pseudomonadota</taxon>
        <taxon>Gammaproteobacteria</taxon>
        <taxon>Lysobacterales</taxon>
        <taxon>Lysobacteraceae</taxon>
        <taxon>Pseudoxanthomonas</taxon>
    </lineage>
</organism>
<dbReference type="Pfam" id="PF04610">
    <property type="entry name" value="TrbL"/>
    <property type="match status" value="1"/>
</dbReference>
<feature type="transmembrane region" description="Helical" evidence="6">
    <location>
        <begin position="259"/>
        <end position="280"/>
    </location>
</feature>
<keyword evidence="2 6" id="KW-0812">Transmembrane</keyword>
<dbReference type="RefSeq" id="WP_306992991.1">
    <property type="nucleotide sequence ID" value="NZ_JAUTBB010000001.1"/>
</dbReference>
<comment type="subcellular location">
    <subcellularLocation>
        <location evidence="1">Membrane</location>
        <topology evidence="1">Multi-pass membrane protein</topology>
    </subcellularLocation>
</comment>
<evidence type="ECO:0000313" key="8">
    <source>
        <dbReference type="Proteomes" id="UP001234354"/>
    </source>
</evidence>
<proteinExistence type="predicted"/>
<gene>
    <name evidence="7" type="ORF">QE383_002075</name>
</gene>
<keyword evidence="3 6" id="KW-1133">Transmembrane helix</keyword>
<evidence type="ECO:0000313" key="7">
    <source>
        <dbReference type="EMBL" id="MDQ1119767.1"/>
    </source>
</evidence>
<accession>A0AAW8GD79</accession>
<evidence type="ECO:0000256" key="2">
    <source>
        <dbReference type="ARBA" id="ARBA00022692"/>
    </source>
</evidence>
<comment type="caution">
    <text evidence="7">The sequence shown here is derived from an EMBL/GenBank/DDBJ whole genome shotgun (WGS) entry which is preliminary data.</text>
</comment>
<dbReference type="InterPro" id="IPR007688">
    <property type="entry name" value="Conjugal_tfr_TrbL/VirB6"/>
</dbReference>
<protein>
    <submittedName>
        <fullName evidence="7">Type IV secretion system protein VirB6</fullName>
    </submittedName>
</protein>